<dbReference type="Pfam" id="PF25917">
    <property type="entry name" value="BSH_RND"/>
    <property type="match status" value="1"/>
</dbReference>
<comment type="similarity">
    <text evidence="1">Belongs to the membrane fusion protein (MFP) (TC 8.A.1) family.</text>
</comment>
<evidence type="ECO:0000256" key="2">
    <source>
        <dbReference type="SAM" id="Coils"/>
    </source>
</evidence>
<dbReference type="Gene3D" id="1.10.287.470">
    <property type="entry name" value="Helix hairpin bin"/>
    <property type="match status" value="2"/>
</dbReference>
<dbReference type="SUPFAM" id="SSF111369">
    <property type="entry name" value="HlyD-like secretion proteins"/>
    <property type="match status" value="2"/>
</dbReference>
<dbReference type="Gene3D" id="2.40.50.100">
    <property type="match status" value="1"/>
</dbReference>
<keyword evidence="3" id="KW-0472">Membrane</keyword>
<protein>
    <submittedName>
        <fullName evidence="6">HlyD family secretion protein</fullName>
    </submittedName>
</protein>
<accession>A0A385Z652</accession>
<feature type="transmembrane region" description="Helical" evidence="3">
    <location>
        <begin position="9"/>
        <end position="29"/>
    </location>
</feature>
<gene>
    <name evidence="6" type="ORF">D3880_14810</name>
</gene>
<evidence type="ECO:0000313" key="6">
    <source>
        <dbReference type="EMBL" id="AYC33547.1"/>
    </source>
</evidence>
<keyword evidence="2" id="KW-0175">Coiled coil</keyword>
<reference evidence="7" key="1">
    <citation type="submission" date="2018-09" db="EMBL/GenBank/DDBJ databases">
        <authorList>
            <person name="Zhu H."/>
        </authorList>
    </citation>
    <scope>NUCLEOTIDE SEQUENCE [LARGE SCALE GENOMIC DNA]</scope>
    <source>
        <strain evidence="7">K2W31S-8</strain>
    </source>
</reference>
<keyword evidence="3" id="KW-1133">Transmembrane helix</keyword>
<dbReference type="Proteomes" id="UP000265560">
    <property type="component" value="Chromosome"/>
</dbReference>
<dbReference type="PANTHER" id="PTHR30386:SF24">
    <property type="entry name" value="MULTIDRUG RESISTANCE EFFLUX PUMP"/>
    <property type="match status" value="1"/>
</dbReference>
<dbReference type="PANTHER" id="PTHR30386">
    <property type="entry name" value="MEMBRANE FUSION SUBUNIT OF EMRAB-TOLC MULTIDRUG EFFLUX PUMP"/>
    <property type="match status" value="1"/>
</dbReference>
<dbReference type="InterPro" id="IPR058792">
    <property type="entry name" value="Beta-barrel_RND_2"/>
</dbReference>
<sequence>MPAKLQRRLFIFLALAGLVVAAFFAHWWLIGRFVESTDNAYVQGEITRLSSQLGARIDQVRVEDNQHVEKGELLVVLEADDFKLAVERARATLATREAELAQAQSKLTQQASMIAASRADVAASQATLGRTQIDLSRAQTLRKPGYVSEERVTTLTADSRVARSQVTKAEADLSAQRQQVDTLNAEIKRLDAQIANARAELAQAELNLARTEIRAPISGIVGQRAARNGQYVQAGAYLLSLVPDQDIWVQANFKETQIGKMQPGQKAELEFDAYPDTPIEARVDSLFAASGAQFSLLPPDNATGNFTKVVQRIPVKLTFAADNPLQGKIRPGMSVTVKVALGSSSHGG</sequence>
<feature type="domain" description="Multidrug resistance protein MdtA-like barrel-sandwich hybrid" evidence="4">
    <location>
        <begin position="49"/>
        <end position="236"/>
    </location>
</feature>
<dbReference type="KEGG" id="pcav:D3880_14810"/>
<keyword evidence="3" id="KW-0812">Transmembrane</keyword>
<keyword evidence="7" id="KW-1185">Reference proteome</keyword>
<evidence type="ECO:0000259" key="4">
    <source>
        <dbReference type="Pfam" id="PF25917"/>
    </source>
</evidence>
<name>A0A385Z652_9PSED</name>
<evidence type="ECO:0000256" key="1">
    <source>
        <dbReference type="ARBA" id="ARBA00009477"/>
    </source>
</evidence>
<proteinExistence type="inferred from homology"/>
<dbReference type="PRINTS" id="PR01490">
    <property type="entry name" value="RTXTOXIND"/>
</dbReference>
<feature type="coiled-coil region" evidence="2">
    <location>
        <begin position="166"/>
        <end position="214"/>
    </location>
</feature>
<dbReference type="AlphaFoldDB" id="A0A385Z652"/>
<organism evidence="6 7">
    <name type="scientific">Pseudomonas cavernae</name>
    <dbReference type="NCBI Taxonomy" id="2320867"/>
    <lineage>
        <taxon>Bacteria</taxon>
        <taxon>Pseudomonadati</taxon>
        <taxon>Pseudomonadota</taxon>
        <taxon>Gammaproteobacteria</taxon>
        <taxon>Pseudomonadales</taxon>
        <taxon>Pseudomonadaceae</taxon>
        <taxon>Pseudomonas</taxon>
    </lineage>
</organism>
<evidence type="ECO:0000313" key="7">
    <source>
        <dbReference type="Proteomes" id="UP000265560"/>
    </source>
</evidence>
<dbReference type="GO" id="GO:0055085">
    <property type="term" value="P:transmembrane transport"/>
    <property type="evidence" value="ECO:0007669"/>
    <property type="project" value="InterPro"/>
</dbReference>
<dbReference type="InterPro" id="IPR050739">
    <property type="entry name" value="MFP"/>
</dbReference>
<dbReference type="EMBL" id="CP032419">
    <property type="protein sequence ID" value="AYC33547.1"/>
    <property type="molecule type" value="Genomic_DNA"/>
</dbReference>
<dbReference type="Gene3D" id="2.40.30.170">
    <property type="match status" value="1"/>
</dbReference>
<evidence type="ECO:0000256" key="3">
    <source>
        <dbReference type="SAM" id="Phobius"/>
    </source>
</evidence>
<dbReference type="RefSeq" id="WP_119894202.1">
    <property type="nucleotide sequence ID" value="NZ_CP032419.1"/>
</dbReference>
<feature type="domain" description="CusB-like beta-barrel" evidence="5">
    <location>
        <begin position="247"/>
        <end position="288"/>
    </location>
</feature>
<dbReference type="InterPro" id="IPR058625">
    <property type="entry name" value="MdtA-like_BSH"/>
</dbReference>
<dbReference type="Pfam" id="PF25954">
    <property type="entry name" value="Beta-barrel_RND_2"/>
    <property type="match status" value="1"/>
</dbReference>
<evidence type="ECO:0000259" key="5">
    <source>
        <dbReference type="Pfam" id="PF25954"/>
    </source>
</evidence>
<dbReference type="OrthoDB" id="9811754at2"/>